<dbReference type="PROSITE" id="PS01359">
    <property type="entry name" value="ZF_PHD_1"/>
    <property type="match status" value="1"/>
</dbReference>
<feature type="binding site" evidence="9">
    <location>
        <position position="60"/>
    </location>
    <ligand>
        <name>Zn(2+)</name>
        <dbReference type="ChEBI" id="CHEBI:29105"/>
        <label>2</label>
    </ligand>
</feature>
<dbReference type="InterPro" id="IPR001965">
    <property type="entry name" value="Znf_PHD"/>
</dbReference>
<comment type="subcellular location">
    <subcellularLocation>
        <location evidence="1">Nucleus</location>
    </subcellularLocation>
</comment>
<feature type="binding site" evidence="9">
    <location>
        <position position="87"/>
    </location>
    <ligand>
        <name>Zn(2+)</name>
        <dbReference type="ChEBI" id="CHEBI:29105"/>
        <label>2</label>
    </ligand>
</feature>
<evidence type="ECO:0000256" key="8">
    <source>
        <dbReference type="PIRSR" id="PIRSR628651-50"/>
    </source>
</evidence>
<dbReference type="InterPro" id="IPR019786">
    <property type="entry name" value="Zinc_finger_PHD-type_CS"/>
</dbReference>
<dbReference type="InterPro" id="IPR019787">
    <property type="entry name" value="Znf_PHD-finger"/>
</dbReference>
<keyword evidence="13" id="KW-1185">Reference proteome</keyword>
<feature type="binding site" evidence="9">
    <location>
        <position position="65"/>
    </location>
    <ligand>
        <name>Zn(2+)</name>
        <dbReference type="ChEBI" id="CHEBI:29105"/>
        <label>2</label>
    </ligand>
</feature>
<evidence type="ECO:0000256" key="10">
    <source>
        <dbReference type="PROSITE-ProRule" id="PRU00146"/>
    </source>
</evidence>
<evidence type="ECO:0000256" key="4">
    <source>
        <dbReference type="ARBA" id="ARBA00022771"/>
    </source>
</evidence>
<evidence type="ECO:0000313" key="12">
    <source>
        <dbReference type="EMBL" id="GBO99151.1"/>
    </source>
</evidence>
<feature type="site" description="Histone H3K4me3 binding" evidence="8">
    <location>
        <position position="44"/>
    </location>
</feature>
<dbReference type="Gene3D" id="3.30.40.10">
    <property type="entry name" value="Zinc/RING finger domain, C3HC4 (zinc finger)"/>
    <property type="match status" value="1"/>
</dbReference>
<feature type="binding site" evidence="9">
    <location>
        <position position="71"/>
    </location>
    <ligand>
        <name>Zn(2+)</name>
        <dbReference type="ChEBI" id="CHEBI:29105"/>
        <label>1</label>
    </ligand>
</feature>
<feature type="binding site" evidence="9">
    <location>
        <position position="74"/>
    </location>
    <ligand>
        <name>Zn(2+)</name>
        <dbReference type="ChEBI" id="CHEBI:29105"/>
        <label>1</label>
    </ligand>
</feature>
<evidence type="ECO:0000256" key="3">
    <source>
        <dbReference type="ARBA" id="ARBA00022723"/>
    </source>
</evidence>
<feature type="site" description="Histone H3K4me3 binding" evidence="8">
    <location>
        <position position="57"/>
    </location>
</feature>
<comment type="caution">
    <text evidence="12">The sequence shown here is derived from an EMBL/GenBank/DDBJ whole genome shotgun (WGS) entry which is preliminary data.</text>
</comment>
<evidence type="ECO:0000256" key="2">
    <source>
        <dbReference type="ARBA" id="ARBA00010210"/>
    </source>
</evidence>
<feature type="site" description="Histone H3K4me3 binding" evidence="8">
    <location>
        <position position="69"/>
    </location>
</feature>
<keyword evidence="7" id="KW-0539">Nucleus</keyword>
<feature type="domain" description="PHD-type" evidence="11">
    <location>
        <begin position="42"/>
        <end position="93"/>
    </location>
</feature>
<evidence type="ECO:0000256" key="6">
    <source>
        <dbReference type="ARBA" id="ARBA00022853"/>
    </source>
</evidence>
<dbReference type="STRING" id="151549.A0A4C1SAK5"/>
<dbReference type="CDD" id="cd15505">
    <property type="entry name" value="PHD_ING"/>
    <property type="match status" value="1"/>
</dbReference>
<keyword evidence="4 10" id="KW-0863">Zinc-finger</keyword>
<sequence>MVQRRSPDTFKNFATLQYFKANNIRYPIRPPAGARQARDGESVYCYCRCPYDEVSEMIACDGENCLIEWFHFECVGIMVAPQGKWFCAECRPRYSEELYPSTAAGQLSTV</sequence>
<feature type="binding site" evidence="9">
    <location>
        <position position="90"/>
    </location>
    <ligand>
        <name>Zn(2+)</name>
        <dbReference type="ChEBI" id="CHEBI:29105"/>
        <label>2</label>
    </ligand>
</feature>
<keyword evidence="5 9" id="KW-0862">Zinc</keyword>
<evidence type="ECO:0000256" key="5">
    <source>
        <dbReference type="ARBA" id="ARBA00022833"/>
    </source>
</evidence>
<dbReference type="InterPro" id="IPR011011">
    <property type="entry name" value="Znf_FYVE_PHD"/>
</dbReference>
<accession>A0A4C1SAK5</accession>
<dbReference type="AlphaFoldDB" id="A0A4C1SAK5"/>
<dbReference type="OrthoDB" id="5411773at2759"/>
<dbReference type="InterPro" id="IPR013083">
    <property type="entry name" value="Znf_RING/FYVE/PHD"/>
</dbReference>
<evidence type="ECO:0000256" key="9">
    <source>
        <dbReference type="PIRSR" id="PIRSR628651-51"/>
    </source>
</evidence>
<comment type="similarity">
    <text evidence="2">Belongs to the ING family.</text>
</comment>
<dbReference type="InterPro" id="IPR028651">
    <property type="entry name" value="ING_fam"/>
</dbReference>
<dbReference type="SMART" id="SM00249">
    <property type="entry name" value="PHD"/>
    <property type="match status" value="1"/>
</dbReference>
<dbReference type="GO" id="GO:0005634">
    <property type="term" value="C:nucleus"/>
    <property type="evidence" value="ECO:0007669"/>
    <property type="project" value="UniProtKB-SubCell"/>
</dbReference>
<feature type="binding site" evidence="9">
    <location>
        <position position="47"/>
    </location>
    <ligand>
        <name>Zn(2+)</name>
        <dbReference type="ChEBI" id="CHEBI:29105"/>
        <label>1</label>
    </ligand>
</feature>
<keyword evidence="6" id="KW-0156">Chromatin regulator</keyword>
<dbReference type="PANTHER" id="PTHR10333">
    <property type="entry name" value="INHIBITOR OF GROWTH PROTEIN"/>
    <property type="match status" value="1"/>
</dbReference>
<feature type="binding site" evidence="9">
    <location>
        <position position="45"/>
    </location>
    <ligand>
        <name>Zn(2+)</name>
        <dbReference type="ChEBI" id="CHEBI:29105"/>
        <label>1</label>
    </ligand>
</feature>
<organism evidence="12 13">
    <name type="scientific">Eumeta variegata</name>
    <name type="common">Bagworm moth</name>
    <name type="synonym">Eumeta japonica</name>
    <dbReference type="NCBI Taxonomy" id="151549"/>
    <lineage>
        <taxon>Eukaryota</taxon>
        <taxon>Metazoa</taxon>
        <taxon>Ecdysozoa</taxon>
        <taxon>Arthropoda</taxon>
        <taxon>Hexapoda</taxon>
        <taxon>Insecta</taxon>
        <taxon>Pterygota</taxon>
        <taxon>Neoptera</taxon>
        <taxon>Endopterygota</taxon>
        <taxon>Lepidoptera</taxon>
        <taxon>Glossata</taxon>
        <taxon>Ditrysia</taxon>
        <taxon>Tineoidea</taxon>
        <taxon>Psychidae</taxon>
        <taxon>Oiketicinae</taxon>
        <taxon>Eumeta</taxon>
    </lineage>
</organism>
<evidence type="ECO:0000259" key="11">
    <source>
        <dbReference type="PROSITE" id="PS50016"/>
    </source>
</evidence>
<dbReference type="Proteomes" id="UP000299102">
    <property type="component" value="Unassembled WGS sequence"/>
</dbReference>
<gene>
    <name evidence="12" type="primary">png2</name>
    <name evidence="12" type="ORF">EVAR_70652_1</name>
</gene>
<dbReference type="EMBL" id="BGZK01003247">
    <property type="protein sequence ID" value="GBO99151.1"/>
    <property type="molecule type" value="Genomic_DNA"/>
</dbReference>
<dbReference type="PANTHER" id="PTHR10333:SF42">
    <property type="entry name" value="INHIBITOR OF GROWTH PROTEIN 5"/>
    <property type="match status" value="1"/>
</dbReference>
<keyword evidence="3 9" id="KW-0479">Metal-binding</keyword>
<dbReference type="PROSITE" id="PS50016">
    <property type="entry name" value="ZF_PHD_2"/>
    <property type="match status" value="1"/>
</dbReference>
<feature type="site" description="Histone H3K4me3 binding" evidence="8">
    <location>
        <position position="61"/>
    </location>
</feature>
<protein>
    <submittedName>
        <fullName evidence="12">Chromatin modification-related protein png2</fullName>
    </submittedName>
</protein>
<dbReference type="GO" id="GO:0008270">
    <property type="term" value="F:zinc ion binding"/>
    <property type="evidence" value="ECO:0007669"/>
    <property type="project" value="UniProtKB-KW"/>
</dbReference>
<name>A0A4C1SAK5_EUMVA</name>
<evidence type="ECO:0000313" key="13">
    <source>
        <dbReference type="Proteomes" id="UP000299102"/>
    </source>
</evidence>
<reference evidence="12 13" key="1">
    <citation type="journal article" date="2019" name="Commun. Biol.">
        <title>The bagworm genome reveals a unique fibroin gene that provides high tensile strength.</title>
        <authorList>
            <person name="Kono N."/>
            <person name="Nakamura H."/>
            <person name="Ohtoshi R."/>
            <person name="Tomita M."/>
            <person name="Numata K."/>
            <person name="Arakawa K."/>
        </authorList>
    </citation>
    <scope>NUCLEOTIDE SEQUENCE [LARGE SCALE GENOMIC DNA]</scope>
</reference>
<evidence type="ECO:0000256" key="7">
    <source>
        <dbReference type="ARBA" id="ARBA00023242"/>
    </source>
</evidence>
<evidence type="ECO:0000256" key="1">
    <source>
        <dbReference type="ARBA" id="ARBA00004123"/>
    </source>
</evidence>
<dbReference type="SUPFAM" id="SSF57903">
    <property type="entry name" value="FYVE/PHD zinc finger"/>
    <property type="match status" value="1"/>
</dbReference>
<proteinExistence type="inferred from homology"/>
<dbReference type="GO" id="GO:0006325">
    <property type="term" value="P:chromatin organization"/>
    <property type="evidence" value="ECO:0007669"/>
    <property type="project" value="UniProtKB-KW"/>
</dbReference>